<dbReference type="Pfam" id="PF00902">
    <property type="entry name" value="TatC"/>
    <property type="match status" value="1"/>
</dbReference>
<dbReference type="PRINTS" id="PR01840">
    <property type="entry name" value="TATCFAMILY"/>
</dbReference>
<accession>A0A6M3LGY4</accession>
<proteinExistence type="inferred from homology"/>
<name>A0A6M3LGY4_9ZZZZ</name>
<reference evidence="6" key="1">
    <citation type="submission" date="2020-03" db="EMBL/GenBank/DDBJ databases">
        <title>The deep terrestrial virosphere.</title>
        <authorList>
            <person name="Holmfeldt K."/>
            <person name="Nilsson E."/>
            <person name="Simone D."/>
            <person name="Lopez-Fernandez M."/>
            <person name="Wu X."/>
            <person name="de Brujin I."/>
            <person name="Lundin D."/>
            <person name="Andersson A."/>
            <person name="Bertilsson S."/>
            <person name="Dopson M."/>
        </authorList>
    </citation>
    <scope>NUCLEOTIDE SEQUENCE</scope>
    <source>
        <strain evidence="6">MM415B04736</strain>
    </source>
</reference>
<dbReference type="GO" id="GO:0043953">
    <property type="term" value="P:protein transport by the Tat complex"/>
    <property type="evidence" value="ECO:0007669"/>
    <property type="project" value="TreeGrafter"/>
</dbReference>
<dbReference type="EMBL" id="MT143056">
    <property type="protein sequence ID" value="QJA92308.1"/>
    <property type="molecule type" value="Genomic_DNA"/>
</dbReference>
<feature type="transmembrane region" description="Helical" evidence="5">
    <location>
        <begin position="196"/>
        <end position="216"/>
    </location>
</feature>
<feature type="transmembrane region" description="Helical" evidence="5">
    <location>
        <begin position="86"/>
        <end position="117"/>
    </location>
</feature>
<dbReference type="InterPro" id="IPR002033">
    <property type="entry name" value="TatC"/>
</dbReference>
<evidence type="ECO:0000256" key="5">
    <source>
        <dbReference type="SAM" id="Phobius"/>
    </source>
</evidence>
<keyword evidence="3 5" id="KW-1133">Transmembrane helix</keyword>
<dbReference type="GO" id="GO:0009977">
    <property type="term" value="F:proton motive force dependent protein transmembrane transporter activity"/>
    <property type="evidence" value="ECO:0007669"/>
    <property type="project" value="TreeGrafter"/>
</dbReference>
<gene>
    <name evidence="6" type="ORF">MM415B04736_0006</name>
</gene>
<feature type="transmembrane region" description="Helical" evidence="5">
    <location>
        <begin position="137"/>
        <end position="162"/>
    </location>
</feature>
<organism evidence="6">
    <name type="scientific">viral metagenome</name>
    <dbReference type="NCBI Taxonomy" id="1070528"/>
    <lineage>
        <taxon>unclassified sequences</taxon>
        <taxon>metagenomes</taxon>
        <taxon>organismal metagenomes</taxon>
    </lineage>
</organism>
<keyword evidence="2 5" id="KW-0812">Transmembrane</keyword>
<sequence>MFVTFGVGASVTWYYHEIVFGWLFAPAKGSLSPYGGLPIFTGPTEMIGATIHLSMMGGLVMSLPVVTISVYQLLRPLLTPPLRRFAVIFLPVVFMCFLGGAAFAYFVMLPVGVVFLLRFGEGVAVPLIDITEYMSLVTALVFWLGVVFELPPVMFLLTKLRLVRYEKFKRIRRYVPASAFILSALLTPTFDIVNQTLVAVPIIALYEVGLFLSWLARPKEKGHRA</sequence>
<evidence type="ECO:0008006" key="7">
    <source>
        <dbReference type="Google" id="ProtNLM"/>
    </source>
</evidence>
<dbReference type="AlphaFoldDB" id="A0A6M3LGY4"/>
<dbReference type="PANTHER" id="PTHR30371:SF0">
    <property type="entry name" value="SEC-INDEPENDENT PROTEIN TRANSLOCASE PROTEIN TATC, CHLOROPLASTIC-RELATED"/>
    <property type="match status" value="1"/>
</dbReference>
<dbReference type="HAMAP" id="MF_00902">
    <property type="entry name" value="TatC"/>
    <property type="match status" value="1"/>
</dbReference>
<evidence type="ECO:0000256" key="3">
    <source>
        <dbReference type="ARBA" id="ARBA00022989"/>
    </source>
</evidence>
<dbReference type="GO" id="GO:0033281">
    <property type="term" value="C:TAT protein transport complex"/>
    <property type="evidence" value="ECO:0007669"/>
    <property type="project" value="TreeGrafter"/>
</dbReference>
<feature type="transmembrane region" description="Helical" evidence="5">
    <location>
        <begin position="174"/>
        <end position="190"/>
    </location>
</feature>
<comment type="subcellular location">
    <subcellularLocation>
        <location evidence="1">Membrane</location>
        <topology evidence="1">Multi-pass membrane protein</topology>
    </subcellularLocation>
</comment>
<evidence type="ECO:0000313" key="6">
    <source>
        <dbReference type="EMBL" id="QJA92308.1"/>
    </source>
</evidence>
<protein>
    <recommendedName>
        <fullName evidence="7">Sec-independent protein translocase protein TatC</fullName>
    </recommendedName>
</protein>
<evidence type="ECO:0000256" key="4">
    <source>
        <dbReference type="ARBA" id="ARBA00023136"/>
    </source>
</evidence>
<evidence type="ECO:0000256" key="1">
    <source>
        <dbReference type="ARBA" id="ARBA00004141"/>
    </source>
</evidence>
<dbReference type="PANTHER" id="PTHR30371">
    <property type="entry name" value="SEC-INDEPENDENT PROTEIN TRANSLOCASE PROTEIN TATC"/>
    <property type="match status" value="1"/>
</dbReference>
<feature type="transmembrane region" description="Helical" evidence="5">
    <location>
        <begin position="51"/>
        <end position="74"/>
    </location>
</feature>
<evidence type="ECO:0000256" key="2">
    <source>
        <dbReference type="ARBA" id="ARBA00022692"/>
    </source>
</evidence>
<dbReference type="GO" id="GO:0065002">
    <property type="term" value="P:intracellular protein transmembrane transport"/>
    <property type="evidence" value="ECO:0007669"/>
    <property type="project" value="TreeGrafter"/>
</dbReference>
<keyword evidence="4 5" id="KW-0472">Membrane</keyword>